<protein>
    <submittedName>
        <fullName evidence="5">MarR family transcriptional regulator</fullName>
    </submittedName>
</protein>
<dbReference type="Proteomes" id="UP001140817">
    <property type="component" value="Unassembled WGS sequence"/>
</dbReference>
<dbReference type="RefSeq" id="WP_152607193.1">
    <property type="nucleotide sequence ID" value="NZ_JANKBY010000245.1"/>
</dbReference>
<accession>A0A9X2S508</accession>
<dbReference type="GO" id="GO:0003700">
    <property type="term" value="F:DNA-binding transcription factor activity"/>
    <property type="evidence" value="ECO:0007669"/>
    <property type="project" value="InterPro"/>
</dbReference>
<evidence type="ECO:0000256" key="1">
    <source>
        <dbReference type="ARBA" id="ARBA00023015"/>
    </source>
</evidence>
<dbReference type="PROSITE" id="PS50995">
    <property type="entry name" value="HTH_MARR_2"/>
    <property type="match status" value="1"/>
</dbReference>
<dbReference type="InterPro" id="IPR036388">
    <property type="entry name" value="WH-like_DNA-bd_sf"/>
</dbReference>
<sequence>MFQINKEKMVGFEIKTVHNLLKRNFESSPVHKKLENLTGMQRWVIGYLSEHEGKDIFQRDLEEEFSVRRSTATGILQLMEKNDLITREAVPHDARLKKLVLTPKAIEIGKMITEGIIEHEKMLCEGISQEDLDVFFKVMKQVKTNLEK</sequence>
<evidence type="ECO:0000313" key="6">
    <source>
        <dbReference type="Proteomes" id="UP001140817"/>
    </source>
</evidence>
<dbReference type="InterPro" id="IPR000835">
    <property type="entry name" value="HTH_MarR-typ"/>
</dbReference>
<evidence type="ECO:0000256" key="3">
    <source>
        <dbReference type="ARBA" id="ARBA00023163"/>
    </source>
</evidence>
<dbReference type="PRINTS" id="PR00598">
    <property type="entry name" value="HTHMARR"/>
</dbReference>
<evidence type="ECO:0000256" key="2">
    <source>
        <dbReference type="ARBA" id="ARBA00023125"/>
    </source>
</evidence>
<gene>
    <name evidence="5" type="ORF">NSA58_15025</name>
</gene>
<dbReference type="PANTHER" id="PTHR42756:SF1">
    <property type="entry name" value="TRANSCRIPTIONAL REPRESSOR OF EMRAB OPERON"/>
    <property type="match status" value="1"/>
</dbReference>
<comment type="caution">
    <text evidence="5">The sequence shown here is derived from an EMBL/GenBank/DDBJ whole genome shotgun (WGS) entry which is preliminary data.</text>
</comment>
<dbReference type="SUPFAM" id="SSF46785">
    <property type="entry name" value="Winged helix' DNA-binding domain"/>
    <property type="match status" value="1"/>
</dbReference>
<organism evidence="5 6">
    <name type="scientific">Terrisporobacter muris</name>
    <dbReference type="NCBI Taxonomy" id="2963284"/>
    <lineage>
        <taxon>Bacteria</taxon>
        <taxon>Bacillati</taxon>
        <taxon>Bacillota</taxon>
        <taxon>Clostridia</taxon>
        <taxon>Peptostreptococcales</taxon>
        <taxon>Peptostreptococcaceae</taxon>
        <taxon>Terrisporobacter</taxon>
    </lineage>
</organism>
<dbReference type="Pfam" id="PF12802">
    <property type="entry name" value="MarR_2"/>
    <property type="match status" value="1"/>
</dbReference>
<evidence type="ECO:0000313" key="5">
    <source>
        <dbReference type="EMBL" id="MCR1824101.1"/>
    </source>
</evidence>
<keyword evidence="2" id="KW-0238">DNA-binding</keyword>
<dbReference type="SMART" id="SM00347">
    <property type="entry name" value="HTH_MARR"/>
    <property type="match status" value="1"/>
</dbReference>
<keyword evidence="3" id="KW-0804">Transcription</keyword>
<reference evidence="5" key="1">
    <citation type="submission" date="2022-07" db="EMBL/GenBank/DDBJ databases">
        <title>Enhanced cultured diversity of the mouse gut microbiota enables custom-made synthetic communities.</title>
        <authorList>
            <person name="Afrizal A."/>
        </authorList>
    </citation>
    <scope>NUCLEOTIDE SEQUENCE</scope>
    <source>
        <strain evidence="5">DSM 29186</strain>
    </source>
</reference>
<dbReference type="EMBL" id="JANKBY010000245">
    <property type="protein sequence ID" value="MCR1824101.1"/>
    <property type="molecule type" value="Genomic_DNA"/>
</dbReference>
<dbReference type="PANTHER" id="PTHR42756">
    <property type="entry name" value="TRANSCRIPTIONAL REGULATOR, MARR"/>
    <property type="match status" value="1"/>
</dbReference>
<dbReference type="GO" id="GO:0003677">
    <property type="term" value="F:DNA binding"/>
    <property type="evidence" value="ECO:0007669"/>
    <property type="project" value="UniProtKB-KW"/>
</dbReference>
<dbReference type="InterPro" id="IPR036390">
    <property type="entry name" value="WH_DNA-bd_sf"/>
</dbReference>
<keyword evidence="1" id="KW-0805">Transcription regulation</keyword>
<dbReference type="AlphaFoldDB" id="A0A9X2S508"/>
<proteinExistence type="predicted"/>
<dbReference type="Gene3D" id="1.10.10.10">
    <property type="entry name" value="Winged helix-like DNA-binding domain superfamily/Winged helix DNA-binding domain"/>
    <property type="match status" value="1"/>
</dbReference>
<keyword evidence="6" id="KW-1185">Reference proteome</keyword>
<evidence type="ECO:0000259" key="4">
    <source>
        <dbReference type="PROSITE" id="PS50995"/>
    </source>
</evidence>
<feature type="domain" description="HTH marR-type" evidence="4">
    <location>
        <begin position="1"/>
        <end position="144"/>
    </location>
</feature>
<name>A0A9X2S508_9FIRM</name>